<name>A0A516V4P0_9GAMM</name>
<sequence length="229" mass="24182">MTDRTALRLLPLLLAAAGIASAATPAMKPYSADYDASYMGMHGTGHMTLSQQGGGRWVYSLRIGSSLAQLSQSTVFDVAGGALRPLSGTDSSVLLVKRVTKQASYDWKAGQASWSGDVKPDRAGPIALQAGDVDAMLLNLALPRDVAAGQPLHYRMVDDGRAKTVNCTASGKESLDVGGKPLQATKVSCELGADKQILLWVVDGMPFPARILQRKDGKDDIDLRLGKAA</sequence>
<keyword evidence="3" id="KW-1185">Reference proteome</keyword>
<evidence type="ECO:0000313" key="3">
    <source>
        <dbReference type="Proteomes" id="UP000315891"/>
    </source>
</evidence>
<dbReference type="OrthoDB" id="6007799at2"/>
<dbReference type="InterPro" id="IPR021457">
    <property type="entry name" value="DUF3108"/>
</dbReference>
<dbReference type="RefSeq" id="WP_143879005.1">
    <property type="nucleotide sequence ID" value="NZ_BAABLZ010000001.1"/>
</dbReference>
<evidence type="ECO:0000313" key="2">
    <source>
        <dbReference type="EMBL" id="QDQ73493.1"/>
    </source>
</evidence>
<gene>
    <name evidence="2" type="ORF">FNZ56_06220</name>
</gene>
<feature type="chain" id="PRO_5021720583" evidence="1">
    <location>
        <begin position="23"/>
        <end position="229"/>
    </location>
</feature>
<organism evidence="2 3">
    <name type="scientific">Pseudoluteimonas lycopersici</name>
    <dbReference type="NCBI Taxonomy" id="1324796"/>
    <lineage>
        <taxon>Bacteria</taxon>
        <taxon>Pseudomonadati</taxon>
        <taxon>Pseudomonadota</taxon>
        <taxon>Gammaproteobacteria</taxon>
        <taxon>Lysobacterales</taxon>
        <taxon>Lysobacteraceae</taxon>
        <taxon>Pseudoluteimonas</taxon>
    </lineage>
</organism>
<proteinExistence type="predicted"/>
<reference evidence="2 3" key="1">
    <citation type="submission" date="2019-07" db="EMBL/GenBank/DDBJ databases">
        <title>Lysobacter weifangensis sp. nov., isolated from bensulfuron-methyl contaminated farmland soil.</title>
        <authorList>
            <person name="Zhao H."/>
        </authorList>
    </citation>
    <scope>NUCLEOTIDE SEQUENCE [LARGE SCALE GENOMIC DNA]</scope>
    <source>
        <strain evidence="2 3">CC-Bw-6</strain>
    </source>
</reference>
<evidence type="ECO:0000256" key="1">
    <source>
        <dbReference type="SAM" id="SignalP"/>
    </source>
</evidence>
<dbReference type="Pfam" id="PF11306">
    <property type="entry name" value="DUF3108"/>
    <property type="match status" value="1"/>
</dbReference>
<protein>
    <submittedName>
        <fullName evidence="2">DUF3108 domain-containing protein</fullName>
    </submittedName>
</protein>
<keyword evidence="1" id="KW-0732">Signal</keyword>
<dbReference type="AlphaFoldDB" id="A0A516V4P0"/>
<accession>A0A516V4P0</accession>
<dbReference type="EMBL" id="CP041742">
    <property type="protein sequence ID" value="QDQ73493.1"/>
    <property type="molecule type" value="Genomic_DNA"/>
</dbReference>
<dbReference type="Proteomes" id="UP000315891">
    <property type="component" value="Chromosome"/>
</dbReference>
<feature type="signal peptide" evidence="1">
    <location>
        <begin position="1"/>
        <end position="22"/>
    </location>
</feature>